<dbReference type="Proteomes" id="UP000092840">
    <property type="component" value="Unassembled WGS sequence"/>
</dbReference>
<evidence type="ECO:0000256" key="1">
    <source>
        <dbReference type="ARBA" id="ARBA00001954"/>
    </source>
</evidence>
<dbReference type="PANTHER" id="PTHR20883">
    <property type="entry name" value="PHYTANOYL-COA DIOXYGENASE DOMAIN CONTAINING 1"/>
    <property type="match status" value="1"/>
</dbReference>
<evidence type="ECO:0000313" key="12">
    <source>
        <dbReference type="EMBL" id="SBT20233.1"/>
    </source>
</evidence>
<reference evidence="11 14" key="1">
    <citation type="submission" date="2016-06" db="EMBL/GenBank/DDBJ databases">
        <authorList>
            <person name="Kjaerup R.B."/>
            <person name="Dalgaard T.S."/>
            <person name="Juul-Madsen H.R."/>
        </authorList>
    </citation>
    <scope>NUCLEOTIDE SEQUENCE [LARGE SCALE GENOMIC DNA]</scope>
    <source>
        <strain evidence="11 14">CECT 5115</strain>
    </source>
</reference>
<evidence type="ECO:0000256" key="10">
    <source>
        <dbReference type="NCBIfam" id="TIGR02408"/>
    </source>
</evidence>
<evidence type="ECO:0000256" key="5">
    <source>
        <dbReference type="ARBA" id="ARBA00022723"/>
    </source>
</evidence>
<evidence type="ECO:0000256" key="6">
    <source>
        <dbReference type="ARBA" id="ARBA00022964"/>
    </source>
</evidence>
<dbReference type="Proteomes" id="UP000092871">
    <property type="component" value="Unassembled WGS sequence"/>
</dbReference>
<keyword evidence="13" id="KW-1185">Reference proteome</keyword>
<keyword evidence="7" id="KW-0560">Oxidoreductase</keyword>
<evidence type="ECO:0000313" key="14">
    <source>
        <dbReference type="Proteomes" id="UP000092871"/>
    </source>
</evidence>
<name>A0A1C3JN93_9GAMM</name>
<keyword evidence="6 11" id="KW-0223">Dioxygenase</keyword>
<evidence type="ECO:0000256" key="8">
    <source>
        <dbReference type="ARBA" id="ARBA00023004"/>
    </source>
</evidence>
<dbReference type="EMBL" id="FLRB01000006">
    <property type="protein sequence ID" value="SBT20233.1"/>
    <property type="molecule type" value="Genomic_DNA"/>
</dbReference>
<dbReference type="InterPro" id="IPR008775">
    <property type="entry name" value="Phytyl_CoA_dOase-like"/>
</dbReference>
<evidence type="ECO:0000256" key="9">
    <source>
        <dbReference type="ARBA" id="ARBA00049228"/>
    </source>
</evidence>
<dbReference type="OrthoDB" id="9791262at2"/>
<organism evidence="11 14">
    <name type="scientific">Marinomonas gallaica</name>
    <dbReference type="NCBI Taxonomy" id="1806667"/>
    <lineage>
        <taxon>Bacteria</taxon>
        <taxon>Pseudomonadati</taxon>
        <taxon>Pseudomonadota</taxon>
        <taxon>Gammaproteobacteria</taxon>
        <taxon>Oceanospirillales</taxon>
        <taxon>Oceanospirillaceae</taxon>
        <taxon>Marinomonas</taxon>
    </lineage>
</organism>
<comment type="subunit">
    <text evidence="4">Homodimer.</text>
</comment>
<evidence type="ECO:0000256" key="3">
    <source>
        <dbReference type="ARBA" id="ARBA00007851"/>
    </source>
</evidence>
<dbReference type="NCBIfam" id="TIGR02408">
    <property type="entry name" value="ectoine_ThpD"/>
    <property type="match status" value="1"/>
</dbReference>
<comment type="catalytic activity">
    <reaction evidence="9">
        <text>L-ectoine + 2-oxoglutarate + O2 = 5-hydroxyectoine + succinate + CO2</text>
        <dbReference type="Rhea" id="RHEA:45740"/>
        <dbReference type="ChEBI" id="CHEBI:15379"/>
        <dbReference type="ChEBI" id="CHEBI:16526"/>
        <dbReference type="ChEBI" id="CHEBI:16810"/>
        <dbReference type="ChEBI" id="CHEBI:30031"/>
        <dbReference type="ChEBI" id="CHEBI:58515"/>
        <dbReference type="ChEBI" id="CHEBI:85413"/>
        <dbReference type="EC" id="1.14.11.55"/>
    </reaction>
</comment>
<evidence type="ECO:0000256" key="7">
    <source>
        <dbReference type="ARBA" id="ARBA00023002"/>
    </source>
</evidence>
<reference evidence="12 13" key="2">
    <citation type="submission" date="2016-06" db="EMBL/GenBank/DDBJ databases">
        <authorList>
            <person name="Rodrigo-Torres L."/>
            <person name="Arahal D.R."/>
        </authorList>
    </citation>
    <scope>NUCLEOTIDE SEQUENCE [LARGE SCALE GENOMIC DNA]</scope>
    <source>
        <strain evidence="12 13">CECT 5116</strain>
    </source>
</reference>
<dbReference type="GO" id="GO:0005506">
    <property type="term" value="F:iron ion binding"/>
    <property type="evidence" value="ECO:0007669"/>
    <property type="project" value="UniProtKB-ARBA"/>
</dbReference>
<dbReference type="Pfam" id="PF05721">
    <property type="entry name" value="PhyH"/>
    <property type="match status" value="1"/>
</dbReference>
<dbReference type="PANTHER" id="PTHR20883:SF48">
    <property type="entry name" value="ECTOINE DIOXYGENASE"/>
    <property type="match status" value="1"/>
</dbReference>
<evidence type="ECO:0000313" key="13">
    <source>
        <dbReference type="Proteomes" id="UP000092840"/>
    </source>
</evidence>
<comment type="similarity">
    <text evidence="3">Belongs to the PhyH family. EctD subfamily.</text>
</comment>
<evidence type="ECO:0000313" key="11">
    <source>
        <dbReference type="EMBL" id="SBT16517.1"/>
    </source>
</evidence>
<accession>A0A1C3JN93</accession>
<dbReference type="EMBL" id="FLRA01000003">
    <property type="protein sequence ID" value="SBT16517.1"/>
    <property type="molecule type" value="Genomic_DNA"/>
</dbReference>
<proteinExistence type="inferred from homology"/>
<keyword evidence="8" id="KW-0408">Iron</keyword>
<dbReference type="EC" id="1.14.11.55" evidence="10"/>
<dbReference type="GO" id="GO:0016706">
    <property type="term" value="F:2-oxoglutarate-dependent dioxygenase activity"/>
    <property type="evidence" value="ECO:0007669"/>
    <property type="project" value="InterPro"/>
</dbReference>
<gene>
    <name evidence="11" type="ORF">MGA5115_00598</name>
    <name evidence="12" type="ORF">MGA5116_00816</name>
</gene>
<sequence length="309" mass="34505">MAVVQTSIASDRDLYPSRTYPEPVKFSRQDPVVYSDPQKAAPLTKAQLAEYEEKGFLFLDDIFGPEELSSLISEMKSMCLDEAIKRRPETITEKGSGEVRSVFSVHQLNKVFAKVAEDPRLVAVAEYILGDSVYIHQSRLNCKPGFKGKEFYWHSDFETWHAEDGMPRMRALSMSITLTPNDHNNGPLLLIPGSHKSFISCVGETPKDHYLSSLKQQEFGIPDKSSVADLIEQGGIETAVGDIGRIILFDCNTLHGSNGNITPYPRSNLFFVYNALSNKVSQPFASDSIRPEFIGARHSIKPIKSVIFN</sequence>
<evidence type="ECO:0000256" key="2">
    <source>
        <dbReference type="ARBA" id="ARBA00004063"/>
    </source>
</evidence>
<protein>
    <recommendedName>
        <fullName evidence="10">Ectoine hydroxylase</fullName>
        <ecNumber evidence="10">1.14.11.55</ecNumber>
    </recommendedName>
</protein>
<dbReference type="InterPro" id="IPR012774">
    <property type="entry name" value="EctD"/>
</dbReference>
<comment type="cofactor">
    <cofactor evidence="1">
        <name>Fe(2+)</name>
        <dbReference type="ChEBI" id="CHEBI:29033"/>
    </cofactor>
</comment>
<dbReference type="AlphaFoldDB" id="A0A1C3JN93"/>
<comment type="function">
    <text evidence="2">Involved in the biosynthesis of 5-hydroxyectoine, called compatible solute, which helps organisms to survive extreme osmotic stress by acting as a highly soluble organic osmolyte. Catalyzes the 2-oxoglutarate-dependent selective hydroxylation of L-ectoine to yield (4S,5S)-5-hydroxyectoine.</text>
</comment>
<dbReference type="RefSeq" id="WP_067031655.1">
    <property type="nucleotide sequence ID" value="NZ_FLRA01000003.1"/>
</dbReference>
<dbReference type="SUPFAM" id="SSF51197">
    <property type="entry name" value="Clavaminate synthase-like"/>
    <property type="match status" value="1"/>
</dbReference>
<evidence type="ECO:0000256" key="4">
    <source>
        <dbReference type="ARBA" id="ARBA00011738"/>
    </source>
</evidence>
<dbReference type="Gene3D" id="2.60.120.620">
    <property type="entry name" value="q2cbj1_9rhob like domain"/>
    <property type="match status" value="1"/>
</dbReference>
<keyword evidence="5" id="KW-0479">Metal-binding</keyword>